<protein>
    <submittedName>
        <fullName evidence="2">Uncharacterized protein</fullName>
    </submittedName>
</protein>
<reference evidence="2 3" key="1">
    <citation type="submission" date="2024-05" db="EMBL/GenBank/DDBJ databases">
        <title>Genome sequencing and assembly of Indian major carp, Cirrhinus mrigala (Hamilton, 1822).</title>
        <authorList>
            <person name="Mohindra V."/>
            <person name="Chowdhury L.M."/>
            <person name="Lal K."/>
            <person name="Jena J.K."/>
        </authorList>
    </citation>
    <scope>NUCLEOTIDE SEQUENCE [LARGE SCALE GENOMIC DNA]</scope>
    <source>
        <strain evidence="2">CM1030</strain>
        <tissue evidence="2">Blood</tissue>
    </source>
</reference>
<dbReference type="EMBL" id="JAMKFB020000002">
    <property type="protein sequence ID" value="KAL0201923.1"/>
    <property type="molecule type" value="Genomic_DNA"/>
</dbReference>
<feature type="region of interest" description="Disordered" evidence="1">
    <location>
        <begin position="1"/>
        <end position="99"/>
    </location>
</feature>
<name>A0ABD0RTQ0_CIRMR</name>
<feature type="non-terminal residue" evidence="2">
    <location>
        <position position="99"/>
    </location>
</feature>
<evidence type="ECO:0000313" key="3">
    <source>
        <dbReference type="Proteomes" id="UP001529510"/>
    </source>
</evidence>
<comment type="caution">
    <text evidence="2">The sequence shown here is derived from an EMBL/GenBank/DDBJ whole genome shotgun (WGS) entry which is preliminary data.</text>
</comment>
<proteinExistence type="predicted"/>
<accession>A0ABD0RTQ0</accession>
<dbReference type="AlphaFoldDB" id="A0ABD0RTQ0"/>
<feature type="non-terminal residue" evidence="2">
    <location>
        <position position="1"/>
    </location>
</feature>
<dbReference type="Proteomes" id="UP001529510">
    <property type="component" value="Unassembled WGS sequence"/>
</dbReference>
<gene>
    <name evidence="2" type="ORF">M9458_005110</name>
</gene>
<evidence type="ECO:0000313" key="2">
    <source>
        <dbReference type="EMBL" id="KAL0201923.1"/>
    </source>
</evidence>
<keyword evidence="3" id="KW-1185">Reference proteome</keyword>
<evidence type="ECO:0000256" key="1">
    <source>
        <dbReference type="SAM" id="MobiDB-lite"/>
    </source>
</evidence>
<feature type="compositionally biased region" description="Basic and acidic residues" evidence="1">
    <location>
        <begin position="83"/>
        <end position="93"/>
    </location>
</feature>
<sequence>LFTWRRSGGTDEGERRGQTKERDAAPAGRQHPAALNATTASILSPLFRRTHRLTDVPVNGGARADGERDEFNRPGQLISQANTKRDRSLENKRRSPPRR</sequence>
<organism evidence="2 3">
    <name type="scientific">Cirrhinus mrigala</name>
    <name type="common">Mrigala</name>
    <dbReference type="NCBI Taxonomy" id="683832"/>
    <lineage>
        <taxon>Eukaryota</taxon>
        <taxon>Metazoa</taxon>
        <taxon>Chordata</taxon>
        <taxon>Craniata</taxon>
        <taxon>Vertebrata</taxon>
        <taxon>Euteleostomi</taxon>
        <taxon>Actinopterygii</taxon>
        <taxon>Neopterygii</taxon>
        <taxon>Teleostei</taxon>
        <taxon>Ostariophysi</taxon>
        <taxon>Cypriniformes</taxon>
        <taxon>Cyprinidae</taxon>
        <taxon>Labeoninae</taxon>
        <taxon>Labeonini</taxon>
        <taxon>Cirrhinus</taxon>
    </lineage>
</organism>
<feature type="compositionally biased region" description="Basic and acidic residues" evidence="1">
    <location>
        <begin position="8"/>
        <end position="24"/>
    </location>
</feature>